<keyword evidence="4 9" id="KW-0418">Kinase</keyword>
<feature type="binding site" evidence="9">
    <location>
        <position position="242"/>
    </location>
    <ligand>
        <name>K(+)</name>
        <dbReference type="ChEBI" id="CHEBI:29103"/>
    </ligand>
</feature>
<organism evidence="11 12">
    <name type="scientific">Devosia honganensis</name>
    <dbReference type="NCBI Taxonomy" id="1610527"/>
    <lineage>
        <taxon>Bacteria</taxon>
        <taxon>Pseudomonadati</taxon>
        <taxon>Pseudomonadota</taxon>
        <taxon>Alphaproteobacteria</taxon>
        <taxon>Hyphomicrobiales</taxon>
        <taxon>Devosiaceae</taxon>
        <taxon>Devosia</taxon>
    </lineage>
</organism>
<evidence type="ECO:0000256" key="3">
    <source>
        <dbReference type="ARBA" id="ARBA00022741"/>
    </source>
</evidence>
<keyword evidence="8 9" id="KW-0119">Carbohydrate metabolism</keyword>
<comment type="function">
    <text evidence="9">Catalyzes the phosphorylation of ribose at O-5 in a reaction requiring ATP and magnesium. The resulting D-ribose-5-phosphate can then be used either for sythesis of nucleotides, histidine, and tryptophan, or as a component of the pentose phosphate pathway.</text>
</comment>
<dbReference type="Pfam" id="PF00294">
    <property type="entry name" value="PfkB"/>
    <property type="match status" value="1"/>
</dbReference>
<comment type="similarity">
    <text evidence="9">Belongs to the carbohydrate kinase PfkB family. Ribokinase subfamily.</text>
</comment>
<comment type="catalytic activity">
    <reaction evidence="9">
        <text>D-ribose + ATP = D-ribose 5-phosphate + ADP + H(+)</text>
        <dbReference type="Rhea" id="RHEA:13697"/>
        <dbReference type="ChEBI" id="CHEBI:15378"/>
        <dbReference type="ChEBI" id="CHEBI:30616"/>
        <dbReference type="ChEBI" id="CHEBI:47013"/>
        <dbReference type="ChEBI" id="CHEBI:78346"/>
        <dbReference type="ChEBI" id="CHEBI:456216"/>
        <dbReference type="EC" id="2.7.1.15"/>
    </reaction>
</comment>
<feature type="binding site" evidence="9">
    <location>
        <position position="281"/>
    </location>
    <ligand>
        <name>K(+)</name>
        <dbReference type="ChEBI" id="CHEBI:29103"/>
    </ligand>
</feature>
<feature type="binding site" evidence="9">
    <location>
        <position position="279"/>
    </location>
    <ligand>
        <name>K(+)</name>
        <dbReference type="ChEBI" id="CHEBI:29103"/>
    </ligand>
</feature>
<gene>
    <name evidence="9" type="primary">rbsK</name>
    <name evidence="11" type="ORF">ACFOOL_10970</name>
</gene>
<dbReference type="GO" id="GO:0004747">
    <property type="term" value="F:ribokinase activity"/>
    <property type="evidence" value="ECO:0007669"/>
    <property type="project" value="UniProtKB-EC"/>
</dbReference>
<feature type="binding site" evidence="9">
    <location>
        <begin position="214"/>
        <end position="219"/>
    </location>
    <ligand>
        <name>ATP</name>
        <dbReference type="ChEBI" id="CHEBI:30616"/>
    </ligand>
</feature>
<evidence type="ECO:0000313" key="11">
    <source>
        <dbReference type="EMBL" id="MFC3705278.1"/>
    </source>
</evidence>
<dbReference type="EC" id="2.7.1.15" evidence="9"/>
<dbReference type="EMBL" id="JBHRYD010000009">
    <property type="protein sequence ID" value="MFC3705278.1"/>
    <property type="molecule type" value="Genomic_DNA"/>
</dbReference>
<evidence type="ECO:0000256" key="2">
    <source>
        <dbReference type="ARBA" id="ARBA00022723"/>
    </source>
</evidence>
<dbReference type="PRINTS" id="PR00990">
    <property type="entry name" value="RIBOKINASE"/>
</dbReference>
<evidence type="ECO:0000256" key="4">
    <source>
        <dbReference type="ARBA" id="ARBA00022777"/>
    </source>
</evidence>
<keyword evidence="3 9" id="KW-0547">Nucleotide-binding</keyword>
<evidence type="ECO:0000256" key="1">
    <source>
        <dbReference type="ARBA" id="ARBA00022679"/>
    </source>
</evidence>
<name>A0ABV7X1T1_9HYPH</name>
<sequence length="297" mass="29811">MITVFGSTNLDQVGTVTRLPAPGETVAGGSFSMAPGGKGANQALAARRAGARVLHVSAVGQDAFADMALALLEAGGVDLSQMRRADAATGIAMIFVDRQGENVIAILPGANGTMSPGDAERGLAALAAGDTLLVQQEVPQAATRRALEIAREKGALSLLNTAPFLPDTAELARLADIVIANETEFSLLSGRPIAELDAAMADWVAATGRTIVVTLGAEGARARTPDGALSVPAHPVVPVDTVGAGDTFCGYLAAALDAGLDLGRALHRAAVAGSLACLNPGAQPAIPLKADVDAIAG</sequence>
<keyword evidence="5 9" id="KW-0067">ATP-binding</keyword>
<dbReference type="HAMAP" id="MF_01987">
    <property type="entry name" value="Ribokinase"/>
    <property type="match status" value="1"/>
</dbReference>
<dbReference type="PANTHER" id="PTHR10584">
    <property type="entry name" value="SUGAR KINASE"/>
    <property type="match status" value="1"/>
</dbReference>
<keyword evidence="1 9" id="KW-0808">Transferase</keyword>
<protein>
    <recommendedName>
        <fullName evidence="9">Ribokinase</fullName>
        <shortName evidence="9">RK</shortName>
        <ecNumber evidence="9">2.7.1.15</ecNumber>
    </recommendedName>
</protein>
<evidence type="ECO:0000256" key="9">
    <source>
        <dbReference type="HAMAP-Rule" id="MF_01987"/>
    </source>
</evidence>
<dbReference type="Proteomes" id="UP001595613">
    <property type="component" value="Unassembled WGS sequence"/>
</dbReference>
<keyword evidence="12" id="KW-1185">Reference proteome</keyword>
<feature type="active site" description="Proton acceptor" evidence="9">
    <location>
        <position position="246"/>
    </location>
</feature>
<comment type="pathway">
    <text evidence="9">Carbohydrate metabolism; D-ribose degradation; D-ribose 5-phosphate from beta-D-ribopyranose: step 2/2.</text>
</comment>
<keyword evidence="9" id="KW-0963">Cytoplasm</keyword>
<evidence type="ECO:0000259" key="10">
    <source>
        <dbReference type="Pfam" id="PF00294"/>
    </source>
</evidence>
<dbReference type="InterPro" id="IPR011877">
    <property type="entry name" value="Ribokinase"/>
</dbReference>
<comment type="caution">
    <text evidence="11">The sequence shown here is derived from an EMBL/GenBank/DDBJ whole genome shotgun (WGS) entry which is preliminary data.</text>
</comment>
<evidence type="ECO:0000313" key="12">
    <source>
        <dbReference type="Proteomes" id="UP001595613"/>
    </source>
</evidence>
<proteinExistence type="inferred from homology"/>
<dbReference type="CDD" id="cd01174">
    <property type="entry name" value="ribokinase"/>
    <property type="match status" value="1"/>
</dbReference>
<dbReference type="InterPro" id="IPR029056">
    <property type="entry name" value="Ribokinase-like"/>
</dbReference>
<keyword evidence="6 9" id="KW-0460">Magnesium</keyword>
<feature type="binding site" evidence="9">
    <location>
        <position position="276"/>
    </location>
    <ligand>
        <name>K(+)</name>
        <dbReference type="ChEBI" id="CHEBI:29103"/>
    </ligand>
</feature>
<comment type="subunit">
    <text evidence="9">Homodimer.</text>
</comment>
<keyword evidence="7 9" id="KW-0630">Potassium</keyword>
<dbReference type="InterPro" id="IPR002139">
    <property type="entry name" value="Ribo/fructo_kinase"/>
</dbReference>
<feature type="binding site" evidence="9">
    <location>
        <begin position="37"/>
        <end position="41"/>
    </location>
    <ligand>
        <name>substrate</name>
    </ligand>
</feature>
<evidence type="ECO:0000256" key="8">
    <source>
        <dbReference type="ARBA" id="ARBA00023277"/>
    </source>
</evidence>
<dbReference type="SUPFAM" id="SSF53613">
    <property type="entry name" value="Ribokinase-like"/>
    <property type="match status" value="1"/>
</dbReference>
<evidence type="ECO:0000256" key="6">
    <source>
        <dbReference type="ARBA" id="ARBA00022842"/>
    </source>
</evidence>
<feature type="binding site" evidence="9">
    <location>
        <begin position="245"/>
        <end position="246"/>
    </location>
    <ligand>
        <name>ATP</name>
        <dbReference type="ChEBI" id="CHEBI:30616"/>
    </ligand>
</feature>
<comment type="activity regulation">
    <text evidence="9">Activated by a monovalent cation that binds near, but not in, the active site. The most likely occupant of the site in vivo is potassium. Ion binding induces a conformational change that may alter substrate affinity.</text>
</comment>
<evidence type="ECO:0000256" key="7">
    <source>
        <dbReference type="ARBA" id="ARBA00022958"/>
    </source>
</evidence>
<dbReference type="Gene3D" id="3.40.1190.20">
    <property type="match status" value="1"/>
</dbReference>
<feature type="binding site" evidence="9">
    <location>
        <position position="246"/>
    </location>
    <ligand>
        <name>substrate</name>
    </ligand>
</feature>
<evidence type="ECO:0000256" key="5">
    <source>
        <dbReference type="ARBA" id="ARBA00022840"/>
    </source>
</evidence>
<comment type="cofactor">
    <cofactor evidence="9">
        <name>Mg(2+)</name>
        <dbReference type="ChEBI" id="CHEBI:18420"/>
    </cofactor>
    <text evidence="9">Requires a divalent cation, most likely magnesium in vivo, as an electrophilic catalyst to aid phosphoryl group transfer. It is the chelate of the metal and the nucleotide that is the actual substrate.</text>
</comment>
<dbReference type="PANTHER" id="PTHR10584:SF166">
    <property type="entry name" value="RIBOKINASE"/>
    <property type="match status" value="1"/>
</dbReference>
<comment type="caution">
    <text evidence="9">Lacks conserved residue(s) required for the propagation of feature annotation.</text>
</comment>
<feature type="binding site" evidence="9">
    <location>
        <position position="181"/>
    </location>
    <ligand>
        <name>ATP</name>
        <dbReference type="ChEBI" id="CHEBI:30616"/>
    </ligand>
</feature>
<feature type="binding site" evidence="9">
    <location>
        <position position="137"/>
    </location>
    <ligand>
        <name>substrate</name>
    </ligand>
</feature>
<dbReference type="InterPro" id="IPR011611">
    <property type="entry name" value="PfkB_dom"/>
</dbReference>
<feature type="domain" description="Carbohydrate kinase PfkB" evidence="10">
    <location>
        <begin position="2"/>
        <end position="287"/>
    </location>
</feature>
<feature type="binding site" evidence="9">
    <location>
        <position position="240"/>
    </location>
    <ligand>
        <name>K(+)</name>
        <dbReference type="ChEBI" id="CHEBI:29103"/>
    </ligand>
</feature>
<keyword evidence="2 9" id="KW-0479">Metal-binding</keyword>
<reference evidence="12" key="1">
    <citation type="journal article" date="2019" name="Int. J. Syst. Evol. Microbiol.">
        <title>The Global Catalogue of Microorganisms (GCM) 10K type strain sequencing project: providing services to taxonomists for standard genome sequencing and annotation.</title>
        <authorList>
            <consortium name="The Broad Institute Genomics Platform"/>
            <consortium name="The Broad Institute Genome Sequencing Center for Infectious Disease"/>
            <person name="Wu L."/>
            <person name="Ma J."/>
        </authorList>
    </citation>
    <scope>NUCLEOTIDE SEQUENCE [LARGE SCALE GENOMIC DNA]</scope>
    <source>
        <strain evidence="12">KCTC 42281</strain>
    </source>
</reference>
<dbReference type="RefSeq" id="WP_380097054.1">
    <property type="nucleotide sequence ID" value="NZ_JBHRYD010000009.1"/>
</dbReference>
<feature type="binding site" evidence="9">
    <location>
        <begin position="9"/>
        <end position="11"/>
    </location>
    <ligand>
        <name>substrate</name>
    </ligand>
</feature>
<comment type="subcellular location">
    <subcellularLocation>
        <location evidence="9">Cytoplasm</location>
    </subcellularLocation>
</comment>
<accession>A0ABV7X1T1</accession>